<evidence type="ECO:0000313" key="2">
    <source>
        <dbReference type="Proteomes" id="UP000708576"/>
    </source>
</evidence>
<proteinExistence type="predicted"/>
<comment type="caution">
    <text evidence="1">The sequence shown here is derived from an EMBL/GenBank/DDBJ whole genome shotgun (WGS) entry which is preliminary data.</text>
</comment>
<dbReference type="EMBL" id="JAGUCO010000050">
    <property type="protein sequence ID" value="MBS2101216.1"/>
    <property type="molecule type" value="Genomic_DNA"/>
</dbReference>
<dbReference type="RefSeq" id="WP_212220569.1">
    <property type="nucleotide sequence ID" value="NZ_JAGUCO010000050.1"/>
</dbReference>
<protein>
    <recommendedName>
        <fullName evidence="3">Carboxypeptidase regulatory-like domain-containing protein</fullName>
    </recommendedName>
</protein>
<sequence length="1118" mass="128218">VAFEVRDALGMPQNFNGLVVDENDQIVTAAKTMWRGKGVFNINPQPGKQYFIKELGQTDTLNGFPLPNALSEGWVMNVVDQGKEYPLAITISKSGSIADTTLFLLATQNGMAKDALIINMSGRVILTTELAKTEFNSGIVQLTLFDQNQMARTERLVFIKKEDALNISIKEDKLPKGSRDSVLLTMLVTSQEGDPVEGNFSIAVTDATRVPDKAYGSANINQYVSLYSDLPGLKLNDPVLFEDTGEGNFKSELLMLTNGWRRYQWEEVLTDAIIVPEYEEEPGLYVQGKVRSLWRKEKIPEGIDVSMIAGSVFEHYNDKLDENGEFTFIMKDFNDTKRVVLQTKNKKDKKHDYRLDIKNSYQHRLTDQYDYLEKAYLVNNEEEMTDATEEVTIEKQVLERELDRVVLEDTFVVTTDYSIKEVEKKAELEKSPKGQMNERYGAPEYSIGEARIQELMEEKSWYNGIFSLLYDEFPNLRISVSSRPSKISASYDRNGAISYNVSPAGPPTIWFQFIGIGRHQVYMFIDGEMVASGDLEGSGVINGYLTMDDLMSLDPKEVKSVDLLFPKSPSTRGELLNDFTSREVNVLGVNEPMSTLEGRMGNVISATEVLALPTAILSIYTKSGGGIYSTIAYKGLSNFTIQGFKKIKDFYHLDYSTGLKDSVWVDERNTLAWYPNVETDYNGKADLKFYSSNISNKIRLEVNGVSNVGELGSLVYNTQDSLFIFDSDMDSRRKIQDIQVKNKQKGPRVVLSSRGPAVYAHISNPDRGWSTFTSADGQFKVNNRIINENSDLLIEKAGYNNVSTTFLDLLNQEEAILEKADINLVSIKATDIVKKLYRNRFRNRNSTTLYSKGAYREKLFDGESLHQLSDYGFIQEWPNMAERQMYIDSKITGGREFNSMDVNKKVNFIPMNRGEIIPNFDPLYYLHSFLDLSLYKDYEYTLVGEVEFQGRMMYHIQFDQKEGLTYTYYQGDLLVDAETYGLAWAKWRISDKGMKYVMPDMYLVCDFTPDQFELNNEYREMTWRFNGVNWEPDFAIYNVSFDLNGETKRIEQEIIWKVISKFEYKEKDSQVPKEWHKTATLQKNNEYNPEQWRDSWMLPPDKNINEQIKYLNEMISYE</sequence>
<keyword evidence="2" id="KW-1185">Reference proteome</keyword>
<feature type="non-terminal residue" evidence="1">
    <location>
        <position position="1"/>
    </location>
</feature>
<evidence type="ECO:0008006" key="3">
    <source>
        <dbReference type="Google" id="ProtNLM"/>
    </source>
</evidence>
<gene>
    <name evidence="1" type="ORF">KEM10_23220</name>
</gene>
<reference evidence="1 2" key="1">
    <citation type="journal article" date="2015" name="Int. J. Syst. Evol. Microbiol.">
        <title>Carboxylicivirga linearis sp. nov., isolated from a sea cucumber culture pond.</title>
        <authorList>
            <person name="Wang F.Q."/>
            <person name="Zhou Y.X."/>
            <person name="Lin X.Z."/>
            <person name="Chen G.J."/>
            <person name="Du Z.J."/>
        </authorList>
    </citation>
    <scope>NUCLEOTIDE SEQUENCE [LARGE SCALE GENOMIC DNA]</scope>
    <source>
        <strain evidence="1 2">FB218</strain>
    </source>
</reference>
<name>A0ABS5K4E8_9BACT</name>
<evidence type="ECO:0000313" key="1">
    <source>
        <dbReference type="EMBL" id="MBS2101216.1"/>
    </source>
</evidence>
<organism evidence="1 2">
    <name type="scientific">Carboxylicivirga linearis</name>
    <dbReference type="NCBI Taxonomy" id="1628157"/>
    <lineage>
        <taxon>Bacteria</taxon>
        <taxon>Pseudomonadati</taxon>
        <taxon>Bacteroidota</taxon>
        <taxon>Bacteroidia</taxon>
        <taxon>Marinilabiliales</taxon>
        <taxon>Marinilabiliaceae</taxon>
        <taxon>Carboxylicivirga</taxon>
    </lineage>
</organism>
<accession>A0ABS5K4E8</accession>
<dbReference type="Proteomes" id="UP000708576">
    <property type="component" value="Unassembled WGS sequence"/>
</dbReference>